<accession>A0A2R8B1U9</accession>
<protein>
    <recommendedName>
        <fullName evidence="2">DUF306 domain-containing protein</fullName>
    </recommendedName>
</protein>
<proteinExistence type="predicted"/>
<feature type="signal peptide" evidence="1">
    <location>
        <begin position="1"/>
        <end position="18"/>
    </location>
</feature>
<evidence type="ECO:0000313" key="4">
    <source>
        <dbReference type="Proteomes" id="UP000244924"/>
    </source>
</evidence>
<keyword evidence="1" id="KW-0732">Signal</keyword>
<keyword evidence="4" id="KW-1185">Reference proteome</keyword>
<reference evidence="3 4" key="1">
    <citation type="submission" date="2018-03" db="EMBL/GenBank/DDBJ databases">
        <authorList>
            <person name="Keele B.F."/>
        </authorList>
    </citation>
    <scope>NUCLEOTIDE SEQUENCE [LARGE SCALE GENOMIC DNA]</scope>
    <source>
        <strain evidence="3 4">CECT 8626</strain>
    </source>
</reference>
<dbReference type="OrthoDB" id="7777568at2"/>
<dbReference type="Pfam" id="PF03724">
    <property type="entry name" value="META"/>
    <property type="match status" value="1"/>
</dbReference>
<evidence type="ECO:0000313" key="3">
    <source>
        <dbReference type="EMBL" id="SPH16599.1"/>
    </source>
</evidence>
<dbReference type="AlphaFoldDB" id="A0A2R8B1U9"/>
<gene>
    <name evidence="3" type="ORF">DEA8626_00109</name>
</gene>
<evidence type="ECO:0000256" key="1">
    <source>
        <dbReference type="SAM" id="SignalP"/>
    </source>
</evidence>
<dbReference type="Proteomes" id="UP000244924">
    <property type="component" value="Unassembled WGS sequence"/>
</dbReference>
<sequence>MCLSPLCLALSATLGACAGDETLSGHGAREGTWRLSELDGAAFEARATLGFPAPGRISGDGPCNAFNGTQGAPYPWFQAEMLLSTRRACPDLQAENAYFRALTEMTLAEVQDDILILSNTDGREMVFQREAADQP</sequence>
<dbReference type="PANTHER" id="PTHR35535">
    <property type="entry name" value="HEAT SHOCK PROTEIN HSLJ"/>
    <property type="match status" value="1"/>
</dbReference>
<dbReference type="InterPro" id="IPR053147">
    <property type="entry name" value="Hsp_HslJ-like"/>
</dbReference>
<dbReference type="RefSeq" id="WP_108851132.1">
    <property type="nucleotide sequence ID" value="NZ_OMOQ01000001.1"/>
</dbReference>
<dbReference type="InterPro" id="IPR038670">
    <property type="entry name" value="HslJ-like_sf"/>
</dbReference>
<dbReference type="PANTHER" id="PTHR35535:SF1">
    <property type="entry name" value="HEAT SHOCK PROTEIN HSLJ"/>
    <property type="match status" value="1"/>
</dbReference>
<evidence type="ECO:0000259" key="2">
    <source>
        <dbReference type="Pfam" id="PF03724"/>
    </source>
</evidence>
<organism evidence="3 4">
    <name type="scientific">Albidovulum aquaemixtae</name>
    <dbReference type="NCBI Taxonomy" id="1542388"/>
    <lineage>
        <taxon>Bacteria</taxon>
        <taxon>Pseudomonadati</taxon>
        <taxon>Pseudomonadota</taxon>
        <taxon>Alphaproteobacteria</taxon>
        <taxon>Rhodobacterales</taxon>
        <taxon>Paracoccaceae</taxon>
        <taxon>Albidovulum</taxon>
    </lineage>
</organism>
<dbReference type="Gene3D" id="2.40.128.270">
    <property type="match status" value="1"/>
</dbReference>
<dbReference type="EMBL" id="OMOQ01000001">
    <property type="protein sequence ID" value="SPH16599.1"/>
    <property type="molecule type" value="Genomic_DNA"/>
</dbReference>
<dbReference type="InterPro" id="IPR005184">
    <property type="entry name" value="DUF306_Meta_HslJ"/>
</dbReference>
<feature type="chain" id="PRO_5015325866" description="DUF306 domain-containing protein" evidence="1">
    <location>
        <begin position="19"/>
        <end position="135"/>
    </location>
</feature>
<feature type="domain" description="DUF306" evidence="2">
    <location>
        <begin position="30"/>
        <end position="127"/>
    </location>
</feature>
<name>A0A2R8B1U9_9RHOB</name>